<evidence type="ECO:0000259" key="2">
    <source>
        <dbReference type="Pfam" id="PF21787"/>
    </source>
</evidence>
<gene>
    <name evidence="5" type="ORF">PACLA_8A066108</name>
</gene>
<evidence type="ECO:0000313" key="6">
    <source>
        <dbReference type="Proteomes" id="UP001152795"/>
    </source>
</evidence>
<dbReference type="Pfam" id="PF12017">
    <property type="entry name" value="Tnp_P_element"/>
    <property type="match status" value="1"/>
</dbReference>
<feature type="domain" description="Transposable element P transposase-like GTP-binding insertion" evidence="3">
    <location>
        <begin position="258"/>
        <end position="379"/>
    </location>
</feature>
<dbReference type="PANTHER" id="PTHR47577:SF2">
    <property type="entry name" value="THAP DOMAIN CONTAINING 9"/>
    <property type="match status" value="1"/>
</dbReference>
<accession>A0A7D9LLT0</accession>
<dbReference type="Proteomes" id="UP001152795">
    <property type="component" value="Unassembled WGS sequence"/>
</dbReference>
<reference evidence="5" key="1">
    <citation type="submission" date="2020-04" db="EMBL/GenBank/DDBJ databases">
        <authorList>
            <person name="Alioto T."/>
            <person name="Alioto T."/>
            <person name="Gomez Garrido J."/>
        </authorList>
    </citation>
    <scope>NUCLEOTIDE SEQUENCE</scope>
    <source>
        <strain evidence="5">A484AB</strain>
    </source>
</reference>
<feature type="domain" description="Transposable element P transposase-like RNase H" evidence="2">
    <location>
        <begin position="93"/>
        <end position="228"/>
    </location>
</feature>
<dbReference type="InterPro" id="IPR048365">
    <property type="entry name" value="TNP-like_RNaseH_N"/>
</dbReference>
<evidence type="ECO:0000259" key="1">
    <source>
        <dbReference type="Pfam" id="PF12017"/>
    </source>
</evidence>
<dbReference type="InterPro" id="IPR048367">
    <property type="entry name" value="TNP-like_RNaseH_C"/>
</dbReference>
<dbReference type="Pfam" id="PF21789">
    <property type="entry name" value="TNP-like_RNaseH_C"/>
    <property type="match status" value="1"/>
</dbReference>
<evidence type="ECO:0000259" key="3">
    <source>
        <dbReference type="Pfam" id="PF21788"/>
    </source>
</evidence>
<proteinExistence type="predicted"/>
<dbReference type="PANTHER" id="PTHR47577">
    <property type="entry name" value="THAP DOMAIN-CONTAINING PROTEIN 6"/>
    <property type="match status" value="1"/>
</dbReference>
<dbReference type="Pfam" id="PF21788">
    <property type="entry name" value="TNP-like_GBD"/>
    <property type="match status" value="1"/>
</dbReference>
<keyword evidence="6" id="KW-1185">Reference proteome</keyword>
<dbReference type="Pfam" id="PF21787">
    <property type="entry name" value="TNP-like_RNaseH_N"/>
    <property type="match status" value="1"/>
</dbReference>
<dbReference type="InterPro" id="IPR048366">
    <property type="entry name" value="TNP-like_GBD"/>
</dbReference>
<name>A0A7D9LLT0_PARCT</name>
<feature type="domain" description="Transposable element P transposase-like RNase H C-terminal" evidence="4">
    <location>
        <begin position="452"/>
        <end position="484"/>
    </location>
</feature>
<comment type="caution">
    <text evidence="5">The sequence shown here is derived from an EMBL/GenBank/DDBJ whole genome shotgun (WGS) entry which is preliminary data.</text>
</comment>
<organism evidence="5 6">
    <name type="scientific">Paramuricea clavata</name>
    <name type="common">Red gorgonian</name>
    <name type="synonym">Violescent sea-whip</name>
    <dbReference type="NCBI Taxonomy" id="317549"/>
    <lineage>
        <taxon>Eukaryota</taxon>
        <taxon>Metazoa</taxon>
        <taxon>Cnidaria</taxon>
        <taxon>Anthozoa</taxon>
        <taxon>Octocorallia</taxon>
        <taxon>Malacalcyonacea</taxon>
        <taxon>Plexauridae</taxon>
        <taxon>Paramuricea</taxon>
    </lineage>
</organism>
<dbReference type="EMBL" id="CACRXK020021492">
    <property type="protein sequence ID" value="CAB4035911.1"/>
    <property type="molecule type" value="Genomic_DNA"/>
</dbReference>
<evidence type="ECO:0000259" key="4">
    <source>
        <dbReference type="Pfam" id="PF21789"/>
    </source>
</evidence>
<dbReference type="OrthoDB" id="7312725at2759"/>
<feature type="domain" description="THAP9-like helix-turn-helix" evidence="1">
    <location>
        <begin position="9"/>
        <end position="87"/>
    </location>
</feature>
<protein>
    <submittedName>
        <fullName evidence="5">THAP domain-containing 9</fullName>
    </submittedName>
</protein>
<evidence type="ECO:0000313" key="5">
    <source>
        <dbReference type="EMBL" id="CAB4035911.1"/>
    </source>
</evidence>
<dbReference type="InterPro" id="IPR021896">
    <property type="entry name" value="THAP9-like_HTH"/>
</dbReference>
<sequence>MDEVIKIMKDKLVISSKEAETLQENFKNTHLEFLYNFKENLTSLPCGRRYTDEVKEFALTLYFYSPKAYKYVRSIIPLPNPSLIRKWSTSIKCDPGFIEEAFTSLSKQIDASPINKDCCLVIDAMAIRKQTLWNPQKDQYSGFVDLGNEIPNVQCDKLASEALVFLLVGTRSHWKCPIGYFLIDKISAKDQAMLVSKSLEKTAKAGLKVWSVTADGTAVNLRTFEILGCKLSGTYDEMKTSFKHPTTGEDVYIILDPCHMLKLARNALGHLGSFVDGDGNEIKWHYIKELQQLQQQKGPHLANKLSMNHLKYEKHKMNVRLAAQTLSSSVANAIEFLDVSTKHHSFCDSQGTVKFIRTIDQLFDMLNSRNPIGKGFKTPLRLQSKDTWQEIFSTTAKYLLSLKTNTPITQLLSTTARKTFIIGFVTCIKSTISMATQMLCAQTNPFKYLLTYKFSQDHIELLFSCIRSRGGWNNNPNCLQFMYALRKMLMRNAITASKNANCVDFTGCNSIIPLFHVRKHKAPPTNNENQEESTSDEINAMCEQLDRSGHSEFTSNVLFYIAGYIVSKLMENLPCSACKRSLFALPKQTPVNGHDYTSSLYHEAGKASSFTRFVNQGGLQIPSTSVFRTIEYSEHVFKATVCGKDHQQINNEKNLKKKMIINIMKTATTNC</sequence>
<dbReference type="AlphaFoldDB" id="A0A7D9LLT0"/>